<dbReference type="Gene3D" id="3.50.50.100">
    <property type="match status" value="1"/>
</dbReference>
<dbReference type="RefSeq" id="XP_004336444.1">
    <property type="nucleotide sequence ID" value="XM_004336396.1"/>
</dbReference>
<evidence type="ECO:0000256" key="2">
    <source>
        <dbReference type="ARBA" id="ARBA00012637"/>
    </source>
</evidence>
<dbReference type="KEGG" id="acan:ACA1_381380"/>
<comment type="catalytic activity">
    <reaction evidence="8">
        <text>a ubiquinone + NADH + H(+) = a ubiquinol + NAD(+)</text>
        <dbReference type="Rhea" id="RHEA:23152"/>
        <dbReference type="Rhea" id="RHEA-COMP:9565"/>
        <dbReference type="Rhea" id="RHEA-COMP:9566"/>
        <dbReference type="ChEBI" id="CHEBI:15378"/>
        <dbReference type="ChEBI" id="CHEBI:16389"/>
        <dbReference type="ChEBI" id="CHEBI:17976"/>
        <dbReference type="ChEBI" id="CHEBI:57540"/>
        <dbReference type="ChEBI" id="CHEBI:57945"/>
    </reaction>
</comment>
<dbReference type="GO" id="GO:0050136">
    <property type="term" value="F:NADH dehydrogenase (quinone) (non-electrogenic) activity"/>
    <property type="evidence" value="ECO:0007669"/>
    <property type="project" value="UniProtKB-EC"/>
</dbReference>
<evidence type="ECO:0000256" key="1">
    <source>
        <dbReference type="ARBA" id="ARBA00005272"/>
    </source>
</evidence>
<keyword evidence="11" id="KW-1185">Reference proteome</keyword>
<keyword evidence="6" id="KW-0520">NAD</keyword>
<evidence type="ECO:0000256" key="7">
    <source>
        <dbReference type="ARBA" id="ARBA00047599"/>
    </source>
</evidence>
<gene>
    <name evidence="10" type="ORF">ACA1_381380</name>
</gene>
<dbReference type="Proteomes" id="UP000011083">
    <property type="component" value="Unassembled WGS sequence"/>
</dbReference>
<keyword evidence="10" id="KW-0830">Ubiquinone</keyword>
<evidence type="ECO:0000256" key="4">
    <source>
        <dbReference type="ARBA" id="ARBA00022827"/>
    </source>
</evidence>
<organism evidence="10 11">
    <name type="scientific">Acanthamoeba castellanii (strain ATCC 30010 / Neff)</name>
    <dbReference type="NCBI Taxonomy" id="1257118"/>
    <lineage>
        <taxon>Eukaryota</taxon>
        <taxon>Amoebozoa</taxon>
        <taxon>Discosea</taxon>
        <taxon>Longamoebia</taxon>
        <taxon>Centramoebida</taxon>
        <taxon>Acanthamoebidae</taxon>
        <taxon>Acanthamoeba</taxon>
    </lineage>
</organism>
<comment type="similarity">
    <text evidence="1">Belongs to the NADH dehydrogenase family.</text>
</comment>
<evidence type="ECO:0000313" key="11">
    <source>
        <dbReference type="Proteomes" id="UP000011083"/>
    </source>
</evidence>
<name>L8GQM0_ACACF</name>
<keyword evidence="3" id="KW-0285">Flavoprotein</keyword>
<dbReference type="PANTHER" id="PTHR43706">
    <property type="entry name" value="NADH DEHYDROGENASE"/>
    <property type="match status" value="1"/>
</dbReference>
<evidence type="ECO:0000256" key="8">
    <source>
        <dbReference type="ARBA" id="ARBA00049010"/>
    </source>
</evidence>
<dbReference type="AlphaFoldDB" id="L8GQM0"/>
<dbReference type="InterPro" id="IPR045024">
    <property type="entry name" value="NDH-2"/>
</dbReference>
<protein>
    <recommendedName>
        <fullName evidence="2">NADH:ubiquinone reductase (non-electrogenic)</fullName>
        <ecNumber evidence="2">1.6.5.9</ecNumber>
    </recommendedName>
</protein>
<dbReference type="STRING" id="1257118.L8GQM0"/>
<dbReference type="EC" id="1.6.5.9" evidence="2"/>
<feature type="region of interest" description="Disordered" evidence="9">
    <location>
        <begin position="111"/>
        <end position="133"/>
    </location>
</feature>
<comment type="catalytic activity">
    <reaction evidence="7">
        <text>a quinone + NADH + H(+) = a quinol + NAD(+)</text>
        <dbReference type="Rhea" id="RHEA:46160"/>
        <dbReference type="ChEBI" id="CHEBI:15378"/>
        <dbReference type="ChEBI" id="CHEBI:24646"/>
        <dbReference type="ChEBI" id="CHEBI:57540"/>
        <dbReference type="ChEBI" id="CHEBI:57945"/>
        <dbReference type="ChEBI" id="CHEBI:132124"/>
        <dbReference type="EC" id="1.6.5.9"/>
    </reaction>
</comment>
<sequence length="222" mass="24107">MRSRVTTSTARTSTSTLLAVAYRPAAHTATALPLSGPRFVRALATTTTVDGGKQRKKLVVLGNGWAGYRLILDVDISKYELSVISPRNYFLFTPLLTSTTVSDVPKRARVERSPGVGQRSQCQGRSLGAGGRARDAGVYHQDHRAAGGDRAGGGEGDRNVWPGQRCGEGLRPGVQGVPGRSVSERRRSDWTIPRGCLTTLKPLQKKHIHHIQVRTHTRTPPQ</sequence>
<keyword evidence="5" id="KW-0560">Oxidoreductase</keyword>
<evidence type="ECO:0000256" key="9">
    <source>
        <dbReference type="SAM" id="MobiDB-lite"/>
    </source>
</evidence>
<proteinExistence type="inferred from homology"/>
<dbReference type="GeneID" id="14915012"/>
<dbReference type="PANTHER" id="PTHR43706:SF47">
    <property type="entry name" value="EXTERNAL NADH-UBIQUINONE OXIDOREDUCTASE 1, MITOCHONDRIAL-RELATED"/>
    <property type="match status" value="1"/>
</dbReference>
<dbReference type="GO" id="GO:0005739">
    <property type="term" value="C:mitochondrion"/>
    <property type="evidence" value="ECO:0007669"/>
    <property type="project" value="TreeGrafter"/>
</dbReference>
<dbReference type="OrthoDB" id="3244603at2759"/>
<evidence type="ECO:0000256" key="6">
    <source>
        <dbReference type="ARBA" id="ARBA00023027"/>
    </source>
</evidence>
<dbReference type="VEuPathDB" id="AmoebaDB:ACA1_381380"/>
<feature type="region of interest" description="Disordered" evidence="9">
    <location>
        <begin position="164"/>
        <end position="186"/>
    </location>
</feature>
<dbReference type="EMBL" id="KB008053">
    <property type="protein sequence ID" value="ELR14431.1"/>
    <property type="molecule type" value="Genomic_DNA"/>
</dbReference>
<evidence type="ECO:0000256" key="3">
    <source>
        <dbReference type="ARBA" id="ARBA00022630"/>
    </source>
</evidence>
<accession>L8GQM0</accession>
<reference evidence="10 11" key="1">
    <citation type="journal article" date="2013" name="Genome Biol.">
        <title>Genome of Acanthamoeba castellanii highlights extensive lateral gene transfer and early evolution of tyrosine kinase signaling.</title>
        <authorList>
            <person name="Clarke M."/>
            <person name="Lohan A.J."/>
            <person name="Liu B."/>
            <person name="Lagkouvardos I."/>
            <person name="Roy S."/>
            <person name="Zafar N."/>
            <person name="Bertelli C."/>
            <person name="Schilde C."/>
            <person name="Kianianmomeni A."/>
            <person name="Burglin T.R."/>
            <person name="Frech C."/>
            <person name="Turcotte B."/>
            <person name="Kopec K.O."/>
            <person name="Synnott J.M."/>
            <person name="Choo C."/>
            <person name="Paponov I."/>
            <person name="Finkler A."/>
            <person name="Soon Heng Tan C."/>
            <person name="Hutchins A.P."/>
            <person name="Weinmeier T."/>
            <person name="Rattei T."/>
            <person name="Chu J.S."/>
            <person name="Gimenez G."/>
            <person name="Irimia M."/>
            <person name="Rigden D.J."/>
            <person name="Fitzpatrick D.A."/>
            <person name="Lorenzo-Morales J."/>
            <person name="Bateman A."/>
            <person name="Chiu C.H."/>
            <person name="Tang P."/>
            <person name="Hegemann P."/>
            <person name="Fromm H."/>
            <person name="Raoult D."/>
            <person name="Greub G."/>
            <person name="Miranda-Saavedra D."/>
            <person name="Chen N."/>
            <person name="Nash P."/>
            <person name="Ginger M.L."/>
            <person name="Horn M."/>
            <person name="Schaap P."/>
            <person name="Caler L."/>
            <person name="Loftus B."/>
        </authorList>
    </citation>
    <scope>NUCLEOTIDE SEQUENCE [LARGE SCALE GENOMIC DNA]</scope>
    <source>
        <strain evidence="10 11">Neff</strain>
    </source>
</reference>
<keyword evidence="4" id="KW-0274">FAD</keyword>
<evidence type="ECO:0000313" key="10">
    <source>
        <dbReference type="EMBL" id="ELR14431.1"/>
    </source>
</evidence>
<evidence type="ECO:0000256" key="5">
    <source>
        <dbReference type="ARBA" id="ARBA00023002"/>
    </source>
</evidence>